<feature type="transmembrane region" description="Helical" evidence="1">
    <location>
        <begin position="78"/>
        <end position="101"/>
    </location>
</feature>
<protein>
    <submittedName>
        <fullName evidence="2">Uncharacterized protein</fullName>
    </submittedName>
</protein>
<reference evidence="2" key="1">
    <citation type="submission" date="2021-06" db="EMBL/GenBank/DDBJ databases">
        <authorList>
            <person name="Hodson N. C."/>
            <person name="Mongue J. A."/>
            <person name="Jaron S. K."/>
        </authorList>
    </citation>
    <scope>NUCLEOTIDE SEQUENCE</scope>
</reference>
<feature type="transmembrane region" description="Helical" evidence="1">
    <location>
        <begin position="142"/>
        <end position="160"/>
    </location>
</feature>
<keyword evidence="1" id="KW-1133">Transmembrane helix</keyword>
<accession>A0A8J2NVS9</accession>
<dbReference type="AlphaFoldDB" id="A0A8J2NVS9"/>
<evidence type="ECO:0000313" key="3">
    <source>
        <dbReference type="Proteomes" id="UP000708208"/>
    </source>
</evidence>
<evidence type="ECO:0000256" key="1">
    <source>
        <dbReference type="SAM" id="Phobius"/>
    </source>
</evidence>
<keyword evidence="3" id="KW-1185">Reference proteome</keyword>
<feature type="transmembrane region" description="Helical" evidence="1">
    <location>
        <begin position="15"/>
        <end position="36"/>
    </location>
</feature>
<keyword evidence="1" id="KW-0812">Transmembrane</keyword>
<keyword evidence="1" id="KW-0472">Membrane</keyword>
<name>A0A8J2NVS9_9HEXA</name>
<proteinExistence type="predicted"/>
<dbReference type="EMBL" id="CAJVCH010038896">
    <property type="protein sequence ID" value="CAG7716479.1"/>
    <property type="molecule type" value="Genomic_DNA"/>
</dbReference>
<dbReference type="Proteomes" id="UP000708208">
    <property type="component" value="Unassembled WGS sequence"/>
</dbReference>
<feature type="transmembrane region" description="Helical" evidence="1">
    <location>
        <begin position="117"/>
        <end position="135"/>
    </location>
</feature>
<comment type="caution">
    <text evidence="2">The sequence shown here is derived from an EMBL/GenBank/DDBJ whole genome shotgun (WGS) entry which is preliminary data.</text>
</comment>
<evidence type="ECO:0000313" key="2">
    <source>
        <dbReference type="EMBL" id="CAG7716479.1"/>
    </source>
</evidence>
<sequence length="164" mass="19349">MSETKQESSLHTRNYMIGMCMTFFSLFNIVVNVNFVRYRYEIPQFLSQYLIFGKELKKYNKQKQDKTRSGDILEDQAGIFMFALCVLCGIFLGIICFNLFLHTELPLLFTSFVDLPTHWFIPLAVVQTAIFMLYFSMWFTSIFCLAFPMFGYVFTFVEILDELE</sequence>
<organism evidence="2 3">
    <name type="scientific">Allacma fusca</name>
    <dbReference type="NCBI Taxonomy" id="39272"/>
    <lineage>
        <taxon>Eukaryota</taxon>
        <taxon>Metazoa</taxon>
        <taxon>Ecdysozoa</taxon>
        <taxon>Arthropoda</taxon>
        <taxon>Hexapoda</taxon>
        <taxon>Collembola</taxon>
        <taxon>Symphypleona</taxon>
        <taxon>Sminthuridae</taxon>
        <taxon>Allacma</taxon>
    </lineage>
</organism>
<gene>
    <name evidence="2" type="ORF">AFUS01_LOCUS5987</name>
</gene>